<dbReference type="VEuPathDB" id="MicrosporidiaDB:EDEG_02861"/>
<dbReference type="HOGENOM" id="CLU_1722344_0_0_1"/>
<gene>
    <name evidence="1" type="ORF">EDEG_02861</name>
</gene>
<sequence>MKKIKIRFVNGKLITIECKNRDEIIKKELQRQFKYPIKSIYLFNIKDSEYMLAFKPKDHINLEAEERLTIKEDTFHINNNQKFEDLLTAYEIKNKSSYKNEYLKLKYAFNNKSQNEMDIDSELTDIIFKNMGLYCKDILFSTEDTTEEKRDS</sequence>
<dbReference type="AlphaFoldDB" id="J9DJE8"/>
<evidence type="ECO:0000313" key="1">
    <source>
        <dbReference type="EMBL" id="EJW02740.1"/>
    </source>
</evidence>
<organism evidence="1 2">
    <name type="scientific">Edhazardia aedis (strain USNM 41457)</name>
    <name type="common">Microsporidian parasite</name>
    <dbReference type="NCBI Taxonomy" id="1003232"/>
    <lineage>
        <taxon>Eukaryota</taxon>
        <taxon>Fungi</taxon>
        <taxon>Fungi incertae sedis</taxon>
        <taxon>Microsporidia</taxon>
        <taxon>Edhazardia</taxon>
    </lineage>
</organism>
<name>J9DJE8_EDHAE</name>
<comment type="caution">
    <text evidence="1">The sequence shown here is derived from an EMBL/GenBank/DDBJ whole genome shotgun (WGS) entry which is preliminary data.</text>
</comment>
<dbReference type="Proteomes" id="UP000003163">
    <property type="component" value="Unassembled WGS sequence"/>
</dbReference>
<accession>J9DJE8</accession>
<protein>
    <submittedName>
        <fullName evidence="1">Uncharacterized protein</fullName>
    </submittedName>
</protein>
<reference evidence="2" key="2">
    <citation type="submission" date="2015-07" db="EMBL/GenBank/DDBJ databases">
        <title>Contrasting host-pathogen interactions and genome evolution in two generalist and specialist microsporidian pathogens of mosquitoes.</title>
        <authorList>
            <consortium name="The Broad Institute Genomics Platform"/>
            <consortium name="The Broad Institute Genome Sequencing Center for Infectious Disease"/>
            <person name="Cuomo C.A."/>
            <person name="Sanscrainte N.D."/>
            <person name="Goldberg J.M."/>
            <person name="Heiman D."/>
            <person name="Young S."/>
            <person name="Zeng Q."/>
            <person name="Becnel J.J."/>
            <person name="Birren B.W."/>
        </authorList>
    </citation>
    <scope>NUCLEOTIDE SEQUENCE [LARGE SCALE GENOMIC DNA]</scope>
    <source>
        <strain evidence="2">USNM 41457</strain>
    </source>
</reference>
<dbReference type="InParanoid" id="J9DJE8"/>
<keyword evidence="2" id="KW-1185">Reference proteome</keyword>
<evidence type="ECO:0000313" key="2">
    <source>
        <dbReference type="Proteomes" id="UP000003163"/>
    </source>
</evidence>
<dbReference type="EMBL" id="AFBI03000058">
    <property type="protein sequence ID" value="EJW02740.1"/>
    <property type="molecule type" value="Genomic_DNA"/>
</dbReference>
<proteinExistence type="predicted"/>
<reference evidence="1 2" key="1">
    <citation type="submission" date="2011-08" db="EMBL/GenBank/DDBJ databases">
        <authorList>
            <person name="Liu Z.J."/>
            <person name="Shi F.L."/>
            <person name="Lu J.Q."/>
            <person name="Li M."/>
            <person name="Wang Z.L."/>
        </authorList>
    </citation>
    <scope>NUCLEOTIDE SEQUENCE [LARGE SCALE GENOMIC DNA]</scope>
    <source>
        <strain evidence="1 2">USNM 41457</strain>
    </source>
</reference>